<evidence type="ECO:0000313" key="1">
    <source>
        <dbReference type="EMBL" id="TXB61826.1"/>
    </source>
</evidence>
<dbReference type="Proteomes" id="UP000321580">
    <property type="component" value="Unassembled WGS sequence"/>
</dbReference>
<dbReference type="Pfam" id="PF20105">
    <property type="entry name" value="DUF6495"/>
    <property type="match status" value="1"/>
</dbReference>
<dbReference type="InterPro" id="IPR045470">
    <property type="entry name" value="DUF6495"/>
</dbReference>
<name>A0A5C6RHF8_9BACT</name>
<organism evidence="1 2">
    <name type="scientific">Phaeodactylibacter luteus</name>
    <dbReference type="NCBI Taxonomy" id="1564516"/>
    <lineage>
        <taxon>Bacteria</taxon>
        <taxon>Pseudomonadati</taxon>
        <taxon>Bacteroidota</taxon>
        <taxon>Saprospiria</taxon>
        <taxon>Saprospirales</taxon>
        <taxon>Haliscomenobacteraceae</taxon>
        <taxon>Phaeodactylibacter</taxon>
    </lineage>
</organism>
<dbReference type="AlphaFoldDB" id="A0A5C6RHF8"/>
<accession>A0A5C6RHF8</accession>
<proteinExistence type="predicted"/>
<evidence type="ECO:0000313" key="2">
    <source>
        <dbReference type="Proteomes" id="UP000321580"/>
    </source>
</evidence>
<keyword evidence="2" id="KW-1185">Reference proteome</keyword>
<dbReference type="OrthoDB" id="956723at2"/>
<protein>
    <submittedName>
        <fullName evidence="1">Uncharacterized protein</fullName>
    </submittedName>
</protein>
<sequence length="160" mass="18285">MKYRRLRTDELEELQPEFVRFLAANQVTAEDWEKLKANDAGKAEQLIALFSDIVFDKVLSGVEYLEYKAPQDLKTFRFLEDKAVMNGLRVEGETSMDLTQNQSVEQLMQQLQLSGASLKLYSAEKKYTKTKEMEAFLLMEAGALISKDGALYKALESLKK</sequence>
<dbReference type="RefSeq" id="WP_147168796.1">
    <property type="nucleotide sequence ID" value="NZ_VOOR01000044.1"/>
</dbReference>
<gene>
    <name evidence="1" type="ORF">FRY97_17140</name>
</gene>
<reference evidence="1 2" key="1">
    <citation type="submission" date="2019-08" db="EMBL/GenBank/DDBJ databases">
        <title>Genome of Phaeodactylibacter luteus.</title>
        <authorList>
            <person name="Bowman J.P."/>
        </authorList>
    </citation>
    <scope>NUCLEOTIDE SEQUENCE [LARGE SCALE GENOMIC DNA]</scope>
    <source>
        <strain evidence="1 2">KCTC 42180</strain>
    </source>
</reference>
<dbReference type="EMBL" id="VOOR01000044">
    <property type="protein sequence ID" value="TXB61826.1"/>
    <property type="molecule type" value="Genomic_DNA"/>
</dbReference>
<comment type="caution">
    <text evidence="1">The sequence shown here is derived from an EMBL/GenBank/DDBJ whole genome shotgun (WGS) entry which is preliminary data.</text>
</comment>